<dbReference type="EMBL" id="JAPDGR010001170">
    <property type="protein sequence ID" value="KAJ2985071.1"/>
    <property type="molecule type" value="Genomic_DNA"/>
</dbReference>
<keyword evidence="2" id="KW-1185">Reference proteome</keyword>
<accession>A0ACC1P2W2</accession>
<evidence type="ECO:0000313" key="1">
    <source>
        <dbReference type="EMBL" id="KAJ2985071.1"/>
    </source>
</evidence>
<name>A0ACC1P2W2_9PEZI</name>
<reference evidence="1" key="1">
    <citation type="submission" date="2022-10" db="EMBL/GenBank/DDBJ databases">
        <title>Genome Sequence of Xylaria curta.</title>
        <authorList>
            <person name="Buettner E."/>
        </authorList>
    </citation>
    <scope>NUCLEOTIDE SEQUENCE</scope>
    <source>
        <strain evidence="1">Babe10</strain>
    </source>
</reference>
<evidence type="ECO:0000313" key="2">
    <source>
        <dbReference type="Proteomes" id="UP001143856"/>
    </source>
</evidence>
<comment type="caution">
    <text evidence="1">The sequence shown here is derived from an EMBL/GenBank/DDBJ whole genome shotgun (WGS) entry which is preliminary data.</text>
</comment>
<dbReference type="Proteomes" id="UP001143856">
    <property type="component" value="Unassembled WGS sequence"/>
</dbReference>
<proteinExistence type="predicted"/>
<protein>
    <submittedName>
        <fullName evidence="1">Uncharacterized protein</fullName>
    </submittedName>
</protein>
<organism evidence="1 2">
    <name type="scientific">Xylaria curta</name>
    <dbReference type="NCBI Taxonomy" id="42375"/>
    <lineage>
        <taxon>Eukaryota</taxon>
        <taxon>Fungi</taxon>
        <taxon>Dikarya</taxon>
        <taxon>Ascomycota</taxon>
        <taxon>Pezizomycotina</taxon>
        <taxon>Sordariomycetes</taxon>
        <taxon>Xylariomycetidae</taxon>
        <taxon>Xylariales</taxon>
        <taxon>Xylariaceae</taxon>
        <taxon>Xylaria</taxon>
    </lineage>
</organism>
<gene>
    <name evidence="1" type="ORF">NUW58_g5728</name>
</gene>
<sequence>MPVFKSKHPDISFPEDLTIWEWLFEESSPSCPLNNYPEEQLAGFVDATTKERVSWKHVKEAATYISTALAREYGLEKGDTMSLFSRNTIWYPVTLFAAMRVGGVVSGASPAYNVDEMTYALRTAKAKFIATHPTSIGIAAQAARNVGIPKKHIFLLEGQLGGYTTIQALIKRGQRYGDSDQVPYAKLPQGKKNKDVCALLSFSSGTTGLPKAVMIAHQNVIAQSMQMKPLTPPDVKKVLGVLPMFHITGIVHAMHLPLVVNAEVIMLPEFSMEAMLTTIVEYQIREILLVPPILIRLVRDPVVDEYDLRCVKRFSSGAAPVSEEILRLLKEKFPKSEFRQGYGMTESCSCITSHPPWAYDYRHAHNVGTLIASTEVKLIKEDGTEAGVGEPGEILARGPQVVMGYLENETATRETFDSDGFLHTGDQGVIDSEGFITITDRIKELIKVKGIGVAPAELEDLLLGYPAIEDCAVLAVSDERAGERPKAFVVLKRGYQADEATGLNIIAYVEKNKVRYKWIREIEFIEEIPKSPSGKILRRLLRDRAKKGTRGVVVAVQGTRTRL</sequence>